<keyword evidence="5 13" id="KW-0285">Flavoprotein</keyword>
<dbReference type="AlphaFoldDB" id="A0A3L8SCB3"/>
<dbReference type="InterPro" id="IPR029320">
    <property type="entry name" value="Acyl-CoA_ox_N"/>
</dbReference>
<dbReference type="InterPro" id="IPR036250">
    <property type="entry name" value="AcylCo_DH-like_C"/>
</dbReference>
<dbReference type="GO" id="GO:0005504">
    <property type="term" value="F:fatty acid binding"/>
    <property type="evidence" value="ECO:0007669"/>
    <property type="project" value="TreeGrafter"/>
</dbReference>
<dbReference type="STRING" id="44316.ENSEGOP00005009326"/>
<keyword evidence="11" id="KW-0443">Lipid metabolism</keyword>
<accession>A0A3L8SCB3</accession>
<dbReference type="GO" id="GO:0033791">
    <property type="term" value="F:3alpha,7alpha,12alpha-trihydroxy-5beta-cholestanoyl-CoA 24-hydroxylase activity"/>
    <property type="evidence" value="ECO:0007669"/>
    <property type="project" value="TreeGrafter"/>
</dbReference>
<dbReference type="GO" id="GO:0003997">
    <property type="term" value="F:acyl-CoA oxidase activity"/>
    <property type="evidence" value="ECO:0007669"/>
    <property type="project" value="InterPro"/>
</dbReference>
<dbReference type="Gene3D" id="1.10.540.10">
    <property type="entry name" value="Acyl-CoA dehydrogenase/oxidase, N-terminal domain"/>
    <property type="match status" value="1"/>
</dbReference>
<keyword evidence="6" id="KW-0547">Nucleotide-binding</keyword>
<comment type="subcellular location">
    <subcellularLocation>
        <location evidence="2">Peroxisome</location>
    </subcellularLocation>
</comment>
<comment type="pathway">
    <text evidence="3">Lipid metabolism; peroxisomal fatty acid beta-oxidation.</text>
</comment>
<name>A0A3L8SCB3_CHLGU</name>
<evidence type="ECO:0000256" key="6">
    <source>
        <dbReference type="ARBA" id="ARBA00022741"/>
    </source>
</evidence>
<dbReference type="Pfam" id="PF22924">
    <property type="entry name" value="ACOX_C_alpha1"/>
    <property type="match status" value="1"/>
</dbReference>
<evidence type="ECO:0000313" key="20">
    <source>
        <dbReference type="Proteomes" id="UP000276834"/>
    </source>
</evidence>
<dbReference type="GO" id="GO:0055088">
    <property type="term" value="P:lipid homeostasis"/>
    <property type="evidence" value="ECO:0007669"/>
    <property type="project" value="TreeGrafter"/>
</dbReference>
<dbReference type="FunFam" id="1.20.140.10:FF:000005">
    <property type="entry name" value="Acyl-coenzyme A oxidase"/>
    <property type="match status" value="1"/>
</dbReference>
<sequence length="671" mass="74962">MALLETSKPSQGSVLGSVNPDLASERQTASFSVETLTALLDGGAEQTRIRRAVVEAIESDPVFSREYQYFQTQNERYEAAVRKAVHLQKKMHEMGWTENGPEYKYIYRALSGDVAFLLHRIFMRSISVLGSDKQIAKLIPLATQHRLIGSYAQTELGHGTYLQGLETTAVFDTATQEFILNTPKVSAMKWWPGDMGRSATHTVVFAQLYIHGKCYGIHPFIVQIRSLQDHSLCPGRVIIAKTKPREIAKVRPDGTYVRQGSQKINYFTMTAVRISLISDEVLTPLMKACTIATRYSVVRRQSKLKPGKVTIAMPMSTLSLLHQLSSNREEEAKILDYQTQQEKLLPQLAAAYAFHFTNDYLQELFNKGYREIEKKNFDMLPELHALSSGFKAVITQHCTAGVEICLRACGGHGYSLLSGLPSLYTKILASCIYEGENTILLLQTARFLIKCFMAASAGQPVPPSATYLAAVKHRKCPAKNKLDFLSPDIYIEAYQHVAVRLTSSTAAKLQDLIQSGVKKHDAWNQCTVQLVQAAKAHCHYIAVKNFAETVEKLETKAGIQKIMKHLCDLFALHGIFSNSGAFLHDAYTSGAQMDMVTSSYLDLLAVIRKDAVPLVDAFDFTDQSLNSALGSYDGQVYQRLYEWAQKSPTNQMSPAYEKYLKPLLHNTLSKL</sequence>
<dbReference type="InterPro" id="IPR009100">
    <property type="entry name" value="AcylCoA_DH/oxidase_NM_dom_sf"/>
</dbReference>
<keyword evidence="12" id="KW-0576">Peroxisome</keyword>
<comment type="similarity">
    <text evidence="4 13">Belongs to the acyl-CoA oxidase family.</text>
</comment>
<gene>
    <name evidence="19" type="ORF">DV515_00009817</name>
</gene>
<feature type="domain" description="Acyl-coenzyme A oxidase N-terminal" evidence="17">
    <location>
        <begin position="32"/>
        <end position="147"/>
    </location>
</feature>
<feature type="domain" description="Acyl-CoA oxidase C-terminal" evidence="16">
    <location>
        <begin position="487"/>
        <end position="664"/>
    </location>
</feature>
<feature type="binding site" evidence="15">
    <location>
        <position position="154"/>
    </location>
    <ligand>
        <name>FAD</name>
        <dbReference type="ChEBI" id="CHEBI:57692"/>
    </ligand>
</feature>
<dbReference type="InterPro" id="IPR055060">
    <property type="entry name" value="ACOX_C_alpha1"/>
</dbReference>
<reference evidence="19 20" key="1">
    <citation type="journal article" date="2018" name="Proc. R. Soc. B">
        <title>A non-coding region near Follistatin controls head colour polymorphism in the Gouldian finch.</title>
        <authorList>
            <person name="Toomey M.B."/>
            <person name="Marques C.I."/>
            <person name="Andrade P."/>
            <person name="Araujo P.M."/>
            <person name="Sabatino S."/>
            <person name="Gazda M.A."/>
            <person name="Afonso S."/>
            <person name="Lopes R.J."/>
            <person name="Corbo J.C."/>
            <person name="Carneiro M."/>
        </authorList>
    </citation>
    <scope>NUCLEOTIDE SEQUENCE [LARGE SCALE GENOMIC DNA]</scope>
    <source>
        <strain evidence="19">Red01</strain>
        <tissue evidence="19">Muscle</tissue>
    </source>
</reference>
<dbReference type="FunFam" id="1.20.140.10:FF:000013">
    <property type="entry name" value="Acyl-coenzyme A oxidase"/>
    <property type="match status" value="1"/>
</dbReference>
<dbReference type="SUPFAM" id="SSF47203">
    <property type="entry name" value="Acyl-CoA dehydrogenase C-terminal domain-like"/>
    <property type="match status" value="2"/>
</dbReference>
<dbReference type="InterPro" id="IPR046373">
    <property type="entry name" value="Acyl-CoA_Oxase/DH_mid-dom_sf"/>
</dbReference>
<dbReference type="InterPro" id="IPR002655">
    <property type="entry name" value="Acyl-CoA_oxidase_C"/>
</dbReference>
<feature type="active site" description="Proton acceptor" evidence="14">
    <location>
        <position position="434"/>
    </location>
</feature>
<evidence type="ECO:0000259" key="18">
    <source>
        <dbReference type="Pfam" id="PF22924"/>
    </source>
</evidence>
<evidence type="ECO:0000259" key="16">
    <source>
        <dbReference type="Pfam" id="PF01756"/>
    </source>
</evidence>
<evidence type="ECO:0000256" key="7">
    <source>
        <dbReference type="ARBA" id="ARBA00022827"/>
    </source>
</evidence>
<evidence type="ECO:0000256" key="4">
    <source>
        <dbReference type="ARBA" id="ARBA00006288"/>
    </source>
</evidence>
<comment type="caution">
    <text evidence="19">The sequence shown here is derived from an EMBL/GenBank/DDBJ whole genome shotgun (WGS) entry which is preliminary data.</text>
</comment>
<dbReference type="Gene3D" id="1.20.140.10">
    <property type="entry name" value="Butyryl-CoA Dehydrogenase, subunit A, domain 3"/>
    <property type="match status" value="2"/>
</dbReference>
<comment type="cofactor">
    <cofactor evidence="1">
        <name>FAD</name>
        <dbReference type="ChEBI" id="CHEBI:57692"/>
    </cofactor>
</comment>
<dbReference type="PANTHER" id="PTHR10909:SF344">
    <property type="entry name" value="PEROXISOMAL ACYL-COENZYME A OXIDASE 2"/>
    <property type="match status" value="1"/>
</dbReference>
<dbReference type="GO" id="GO:0005524">
    <property type="term" value="F:ATP binding"/>
    <property type="evidence" value="ECO:0007669"/>
    <property type="project" value="UniProtKB-KW"/>
</dbReference>
<dbReference type="SUPFAM" id="SSF56645">
    <property type="entry name" value="Acyl-CoA dehydrogenase NM domain-like"/>
    <property type="match status" value="1"/>
</dbReference>
<keyword evidence="20" id="KW-1185">Reference proteome</keyword>
<dbReference type="GO" id="GO:0033540">
    <property type="term" value="P:fatty acid beta-oxidation using acyl-CoA oxidase"/>
    <property type="evidence" value="ECO:0007669"/>
    <property type="project" value="TreeGrafter"/>
</dbReference>
<protein>
    <recommendedName>
        <fullName evidence="13">Acyl-coenzyme A oxidase</fullName>
    </recommendedName>
</protein>
<dbReference type="OrthoDB" id="538336at2759"/>
<dbReference type="Gene3D" id="2.40.110.10">
    <property type="entry name" value="Butyryl-CoA Dehydrogenase, subunit A, domain 2"/>
    <property type="match status" value="1"/>
</dbReference>
<dbReference type="GO" id="GO:0000038">
    <property type="term" value="P:very long-chain fatty acid metabolic process"/>
    <property type="evidence" value="ECO:0007669"/>
    <property type="project" value="TreeGrafter"/>
</dbReference>
<dbReference type="GO" id="GO:0071949">
    <property type="term" value="F:FAD binding"/>
    <property type="evidence" value="ECO:0007669"/>
    <property type="project" value="InterPro"/>
</dbReference>
<keyword evidence="10" id="KW-0560">Oxidoreductase</keyword>
<organism evidence="19 20">
    <name type="scientific">Chloebia gouldiae</name>
    <name type="common">Gouldian finch</name>
    <name type="synonym">Erythrura gouldiae</name>
    <dbReference type="NCBI Taxonomy" id="44316"/>
    <lineage>
        <taxon>Eukaryota</taxon>
        <taxon>Metazoa</taxon>
        <taxon>Chordata</taxon>
        <taxon>Craniata</taxon>
        <taxon>Vertebrata</taxon>
        <taxon>Euteleostomi</taxon>
        <taxon>Archelosauria</taxon>
        <taxon>Archosauria</taxon>
        <taxon>Dinosauria</taxon>
        <taxon>Saurischia</taxon>
        <taxon>Theropoda</taxon>
        <taxon>Coelurosauria</taxon>
        <taxon>Aves</taxon>
        <taxon>Neognathae</taxon>
        <taxon>Neoaves</taxon>
        <taxon>Telluraves</taxon>
        <taxon>Australaves</taxon>
        <taxon>Passeriformes</taxon>
        <taxon>Passeroidea</taxon>
        <taxon>Passeridae</taxon>
        <taxon>Chloebia</taxon>
    </lineage>
</organism>
<dbReference type="Pfam" id="PF01756">
    <property type="entry name" value="ACOX"/>
    <property type="match status" value="1"/>
</dbReference>
<evidence type="ECO:0000259" key="17">
    <source>
        <dbReference type="Pfam" id="PF14749"/>
    </source>
</evidence>
<evidence type="ECO:0000256" key="9">
    <source>
        <dbReference type="ARBA" id="ARBA00022840"/>
    </source>
</evidence>
<feature type="binding site" evidence="15">
    <location>
        <position position="193"/>
    </location>
    <ligand>
        <name>FAD</name>
        <dbReference type="ChEBI" id="CHEBI:57692"/>
    </ligand>
</feature>
<evidence type="ECO:0000256" key="2">
    <source>
        <dbReference type="ARBA" id="ARBA00004275"/>
    </source>
</evidence>
<feature type="domain" description="Acyl-CoA oxidase C-alpha1" evidence="18">
    <location>
        <begin position="266"/>
        <end position="449"/>
    </location>
</feature>
<dbReference type="PANTHER" id="PTHR10909">
    <property type="entry name" value="ELECTRON TRANSPORT OXIDOREDUCTASE"/>
    <property type="match status" value="1"/>
</dbReference>
<dbReference type="InterPro" id="IPR012258">
    <property type="entry name" value="Acyl-CoA_oxidase"/>
</dbReference>
<evidence type="ECO:0000256" key="12">
    <source>
        <dbReference type="ARBA" id="ARBA00023140"/>
    </source>
</evidence>
<evidence type="ECO:0000256" key="1">
    <source>
        <dbReference type="ARBA" id="ARBA00001974"/>
    </source>
</evidence>
<dbReference type="Proteomes" id="UP000276834">
    <property type="component" value="Unassembled WGS sequence"/>
</dbReference>
<evidence type="ECO:0000256" key="11">
    <source>
        <dbReference type="ARBA" id="ARBA00023098"/>
    </source>
</evidence>
<evidence type="ECO:0000313" key="19">
    <source>
        <dbReference type="EMBL" id="RLV99583.1"/>
    </source>
</evidence>
<dbReference type="Pfam" id="PF14749">
    <property type="entry name" value="Acyl-CoA_ox_N"/>
    <property type="match status" value="1"/>
</dbReference>
<evidence type="ECO:0000256" key="8">
    <source>
        <dbReference type="ARBA" id="ARBA00022832"/>
    </source>
</evidence>
<keyword evidence="7 13" id="KW-0274">FAD</keyword>
<dbReference type="InterPro" id="IPR037069">
    <property type="entry name" value="AcylCoA_DH/ox_N_sf"/>
</dbReference>
<dbReference type="GO" id="GO:0005777">
    <property type="term" value="C:peroxisome"/>
    <property type="evidence" value="ECO:0007669"/>
    <property type="project" value="UniProtKB-SubCell"/>
</dbReference>
<proteinExistence type="inferred from homology"/>
<evidence type="ECO:0000256" key="14">
    <source>
        <dbReference type="PIRSR" id="PIRSR000168-1"/>
    </source>
</evidence>
<dbReference type="EMBL" id="QUSF01000032">
    <property type="protein sequence ID" value="RLV99583.1"/>
    <property type="molecule type" value="Genomic_DNA"/>
</dbReference>
<keyword evidence="9" id="KW-0067">ATP-binding</keyword>
<dbReference type="FunFam" id="1.10.540.10:FF:000006">
    <property type="entry name" value="Acyl-coenzyme A oxidase"/>
    <property type="match status" value="1"/>
</dbReference>
<evidence type="ECO:0000256" key="5">
    <source>
        <dbReference type="ARBA" id="ARBA00022630"/>
    </source>
</evidence>
<keyword evidence="8" id="KW-0276">Fatty acid metabolism</keyword>
<evidence type="ECO:0000256" key="10">
    <source>
        <dbReference type="ARBA" id="ARBA00023002"/>
    </source>
</evidence>
<evidence type="ECO:0000256" key="15">
    <source>
        <dbReference type="PIRSR" id="PIRSR000168-2"/>
    </source>
</evidence>
<dbReference type="PIRSF" id="PIRSF000168">
    <property type="entry name" value="Acyl-CoA_oxidase"/>
    <property type="match status" value="1"/>
</dbReference>
<evidence type="ECO:0000256" key="3">
    <source>
        <dbReference type="ARBA" id="ARBA00004846"/>
    </source>
</evidence>
<evidence type="ECO:0000256" key="13">
    <source>
        <dbReference type="PIRNR" id="PIRNR000168"/>
    </source>
</evidence>